<dbReference type="InterPro" id="IPR027417">
    <property type="entry name" value="P-loop_NTPase"/>
</dbReference>
<dbReference type="PIRSF" id="PIRSF000980">
    <property type="entry name" value="RecC"/>
    <property type="match status" value="1"/>
</dbReference>
<dbReference type="PANTHER" id="PTHR30591">
    <property type="entry name" value="RECBCD ENZYME SUBUNIT RECC"/>
    <property type="match status" value="1"/>
</dbReference>
<evidence type="ECO:0000313" key="12">
    <source>
        <dbReference type="Proteomes" id="UP000218113"/>
    </source>
</evidence>
<evidence type="ECO:0000256" key="9">
    <source>
        <dbReference type="ARBA" id="ARBA00023204"/>
    </source>
</evidence>
<gene>
    <name evidence="11" type="primary">recC</name>
    <name evidence="11" type="ORF">COB67_08475</name>
</gene>
<evidence type="ECO:0000259" key="10">
    <source>
        <dbReference type="Pfam" id="PF17946"/>
    </source>
</evidence>
<dbReference type="GO" id="GO:0006310">
    <property type="term" value="P:DNA recombination"/>
    <property type="evidence" value="ECO:0007669"/>
    <property type="project" value="TreeGrafter"/>
</dbReference>
<comment type="caution">
    <text evidence="11">The sequence shown here is derived from an EMBL/GenBank/DDBJ whole genome shotgun (WGS) entry which is preliminary data.</text>
</comment>
<keyword evidence="9" id="KW-0234">DNA repair</keyword>
<keyword evidence="5" id="KW-0347">Helicase</keyword>
<keyword evidence="6" id="KW-0269">Exonuclease</keyword>
<keyword evidence="4" id="KW-0378">Hydrolase</keyword>
<keyword evidence="7" id="KW-0067">ATP-binding</keyword>
<dbReference type="Gene3D" id="1.10.486.10">
    <property type="entry name" value="PCRA, domain 4"/>
    <property type="match status" value="1"/>
</dbReference>
<dbReference type="GO" id="GO:0009338">
    <property type="term" value="C:exodeoxyribonuclease V complex"/>
    <property type="evidence" value="ECO:0007669"/>
    <property type="project" value="InterPro"/>
</dbReference>
<keyword evidence="3" id="KW-0227">DNA damage</keyword>
<proteinExistence type="inferred from homology"/>
<dbReference type="GO" id="GO:0004386">
    <property type="term" value="F:helicase activity"/>
    <property type="evidence" value="ECO:0007669"/>
    <property type="project" value="UniProtKB-KW"/>
</dbReference>
<keyword evidence="2" id="KW-0547">Nucleotide-binding</keyword>
<accession>A0A2A4T1C9</accession>
<evidence type="ECO:0000256" key="3">
    <source>
        <dbReference type="ARBA" id="ARBA00022763"/>
    </source>
</evidence>
<dbReference type="InterPro" id="IPR013986">
    <property type="entry name" value="DExx_box_DNA_helicase_dom_sf"/>
</dbReference>
<organism evidence="11 12">
    <name type="scientific">SAR324 cluster bacterium</name>
    <dbReference type="NCBI Taxonomy" id="2024889"/>
    <lineage>
        <taxon>Bacteria</taxon>
        <taxon>Deltaproteobacteria</taxon>
        <taxon>SAR324 cluster</taxon>
    </lineage>
</organism>
<dbReference type="Gene3D" id="1.10.10.990">
    <property type="match status" value="1"/>
</dbReference>
<dbReference type="GO" id="GO:0006281">
    <property type="term" value="P:DNA repair"/>
    <property type="evidence" value="ECO:0007669"/>
    <property type="project" value="UniProtKB-KW"/>
</dbReference>
<dbReference type="GO" id="GO:0003677">
    <property type="term" value="F:DNA binding"/>
    <property type="evidence" value="ECO:0007669"/>
    <property type="project" value="UniProtKB-KW"/>
</dbReference>
<evidence type="ECO:0000256" key="8">
    <source>
        <dbReference type="ARBA" id="ARBA00023125"/>
    </source>
</evidence>
<evidence type="ECO:0000256" key="5">
    <source>
        <dbReference type="ARBA" id="ARBA00022806"/>
    </source>
</evidence>
<dbReference type="Gene3D" id="3.40.50.300">
    <property type="entry name" value="P-loop containing nucleotide triphosphate hydrolases"/>
    <property type="match status" value="2"/>
</dbReference>
<feature type="domain" description="RecC C-terminal" evidence="10">
    <location>
        <begin position="800"/>
        <end position="1025"/>
    </location>
</feature>
<keyword evidence="1" id="KW-0540">Nuclease</keyword>
<dbReference type="SUPFAM" id="SSF52540">
    <property type="entry name" value="P-loop containing nucleoside triphosphate hydrolases"/>
    <property type="match status" value="2"/>
</dbReference>
<dbReference type="PANTHER" id="PTHR30591:SF1">
    <property type="entry name" value="RECBCD ENZYME SUBUNIT RECC"/>
    <property type="match status" value="1"/>
</dbReference>
<dbReference type="AlphaFoldDB" id="A0A2A4T1C9"/>
<name>A0A2A4T1C9_9DELT</name>
<evidence type="ECO:0000256" key="1">
    <source>
        <dbReference type="ARBA" id="ARBA00022722"/>
    </source>
</evidence>
<dbReference type="NCBIfam" id="TIGR01450">
    <property type="entry name" value="recC"/>
    <property type="match status" value="1"/>
</dbReference>
<dbReference type="Pfam" id="PF17946">
    <property type="entry name" value="RecC_C"/>
    <property type="match status" value="1"/>
</dbReference>
<dbReference type="Pfam" id="PF04257">
    <property type="entry name" value="Exonuc_V_gamma"/>
    <property type="match status" value="1"/>
</dbReference>
<dbReference type="InterPro" id="IPR006697">
    <property type="entry name" value="RecC"/>
</dbReference>
<protein>
    <submittedName>
        <fullName evidence="11">Exodeoxyribonuclease V subunit gamma</fullName>
    </submittedName>
</protein>
<dbReference type="EMBL" id="NVSR01000059">
    <property type="protein sequence ID" value="PCI27450.1"/>
    <property type="molecule type" value="Genomic_DNA"/>
</dbReference>
<dbReference type="Gene3D" id="3.40.50.10930">
    <property type="match status" value="1"/>
</dbReference>
<evidence type="ECO:0000256" key="7">
    <source>
        <dbReference type="ARBA" id="ARBA00022840"/>
    </source>
</evidence>
<dbReference type="InterPro" id="IPR011335">
    <property type="entry name" value="Restrct_endonuc-II-like"/>
</dbReference>
<dbReference type="GO" id="GO:0008854">
    <property type="term" value="F:exodeoxyribonuclease V activity"/>
    <property type="evidence" value="ECO:0007669"/>
    <property type="project" value="InterPro"/>
</dbReference>
<dbReference type="GO" id="GO:0005524">
    <property type="term" value="F:ATP binding"/>
    <property type="evidence" value="ECO:0007669"/>
    <property type="project" value="UniProtKB-KW"/>
</dbReference>
<evidence type="ECO:0000256" key="6">
    <source>
        <dbReference type="ARBA" id="ARBA00022839"/>
    </source>
</evidence>
<dbReference type="HAMAP" id="MF_01486">
    <property type="entry name" value="RecC"/>
    <property type="match status" value="1"/>
</dbReference>
<dbReference type="InterPro" id="IPR041500">
    <property type="entry name" value="RecC_C"/>
</dbReference>
<evidence type="ECO:0000256" key="4">
    <source>
        <dbReference type="ARBA" id="ARBA00022801"/>
    </source>
</evidence>
<dbReference type="Proteomes" id="UP000218113">
    <property type="component" value="Unassembled WGS sequence"/>
</dbReference>
<evidence type="ECO:0000313" key="11">
    <source>
        <dbReference type="EMBL" id="PCI27450.1"/>
    </source>
</evidence>
<reference evidence="12" key="1">
    <citation type="submission" date="2017-08" db="EMBL/GenBank/DDBJ databases">
        <title>A dynamic microbial community with high functional redundancy inhabits the cold, oxic subseafloor aquifer.</title>
        <authorList>
            <person name="Tully B.J."/>
            <person name="Wheat C.G."/>
            <person name="Glazer B.T."/>
            <person name="Huber J.A."/>
        </authorList>
    </citation>
    <scope>NUCLEOTIDE SEQUENCE [LARGE SCALE GENOMIC DNA]</scope>
</reference>
<sequence>MAGFYLFSSNRQEALIQQLAETLQNNPLPNPLTPELIMVQNHGMQRWVSLELARINGIEANTKYLFPNELLQISFQEIIPNYQAPQRQEEDLLIWKIMEILPSLLDQSQFALLRHYLEGDQPLKAFQLAKRIAGLFDQYSMFRPEMLLEWENSEKGDWQAELWRHLPQEIRDRQKPKLREQFHQHFAAAFQRPNKIPLRVSIFGISSLPPLHVDILNSLAEHVEIYLFFLNPTDMYWGDILSDKEILKQVDRYNRLAEVKKKYHESVDEEELYFDTGNALLASLGKFGKEFFQLMIEQNLMDAPGEAGFEEPEAGCLLECIQRDIFRLENPAQEQLDLEDRSLQIHSCHSPMREVEVLLDQLLYLMDQDPNLKPSDILVMTPDIESYAPLIHSVFGGTQYGGRAFPFSIADRGIRQESKVIQYFIKLLELPKGRFTVTDVFELLESEPIRNLFHLTDDEVTMIRGWVQKANIRWGIDAAFREKMGTPATYETTWEFGIDRILTGYAMPGEEQLLFQDILPFDDIEGNNAAVFGRFLEFYERLKALLQPGKYTLERSRSLADWATLFRDLVRLFFQEDETWSRELELLRGALEGLKSFGDIELKVDISVISSFLIERLDDSARKMGFLGFGVTFCSMMPMRSIPFQVIALLGMNDKAFPRIIRPLSFDLMQLDHRLGDRSLKDEDRYLFLETLLSTRQVLYISYVGQSIKDNTSLTPSTLVTELIHYVEQGYEIEGKTIPEHLVTKHPLQPFNPKYFQKNSELFSYSQENLHAANHLNQDEARQAPQFEVELPPIDDEFLEVNVTSLVRFFDQPAAYLFKNRLKAYLDKEEALPEEEEPFLLGALENYSMQARLVEALLEKSNAQDQKKIFKAMGTLPLAQVGELTFEHLHNETESFVHQVAPYLQEEKLPPFTYEFDLGEFHVQGVITAAYQNGLFYYRPSRVKVKDRLRIWLEQLILNYLQPSGYPLSATLIGKEKKSGDAEIFSCASIDHAEDKLKLFLDYYRQGLSSPLAFFPRTANQYVETFLLKEDQEKAQTAALGTWLGNDNFPGEWQQNPYFQRCFKEHELFKDNTFERILTELLIPVYTMQVREG</sequence>
<dbReference type="SUPFAM" id="SSF52980">
    <property type="entry name" value="Restriction endonuclease-like"/>
    <property type="match status" value="1"/>
</dbReference>
<dbReference type="Gene3D" id="1.10.10.160">
    <property type="match status" value="1"/>
</dbReference>
<evidence type="ECO:0000256" key="2">
    <source>
        <dbReference type="ARBA" id="ARBA00022741"/>
    </source>
</evidence>
<keyword evidence="8" id="KW-0238">DNA-binding</keyword>